<feature type="region of interest" description="Disordered" evidence="1">
    <location>
        <begin position="1"/>
        <end position="111"/>
    </location>
</feature>
<dbReference type="InterPro" id="IPR023214">
    <property type="entry name" value="HAD_sf"/>
</dbReference>
<proteinExistence type="predicted"/>
<feature type="compositionally biased region" description="Low complexity" evidence="1">
    <location>
        <begin position="37"/>
        <end position="53"/>
    </location>
</feature>
<keyword evidence="3" id="KW-1185">Reference proteome</keyword>
<evidence type="ECO:0000256" key="1">
    <source>
        <dbReference type="SAM" id="MobiDB-lite"/>
    </source>
</evidence>
<dbReference type="Proteomes" id="UP001215598">
    <property type="component" value="Unassembled WGS sequence"/>
</dbReference>
<comment type="caution">
    <text evidence="2">The sequence shown here is derived from an EMBL/GenBank/DDBJ whole genome shotgun (WGS) entry which is preliminary data.</text>
</comment>
<protein>
    <submittedName>
        <fullName evidence="2">Uncharacterized protein</fullName>
    </submittedName>
</protein>
<gene>
    <name evidence="2" type="ORF">B0H16DRAFT_1473237</name>
</gene>
<sequence length="255" mass="28573">MAPKKVQGVLWRKGSVSAARRRKIQEVVDSESESDSASDSNSESTHSLRSSDGSSRKKKKKKSRRRAKDSSSSEEGFNSDSSDSDSDSSSDKKKKKHKKKSSHSDKSSGRQLVVVFDPKHNFWTGSGHQGIRNFNPGMEKILKYINENNVAVGIFSSHYDVSGEKEFFNTTRVKINGERRTLMSFVKPGCFLGTHQGFSCSRAFDEIGRRCHVKLGDMLAFMPYSECAGPTCIQLQGELDWEAFKAGIAKFRKRR</sequence>
<dbReference type="AlphaFoldDB" id="A0AAD7MLG9"/>
<reference evidence="2" key="1">
    <citation type="submission" date="2023-03" db="EMBL/GenBank/DDBJ databases">
        <title>Massive genome expansion in bonnet fungi (Mycena s.s.) driven by repeated elements and novel gene families across ecological guilds.</title>
        <authorList>
            <consortium name="Lawrence Berkeley National Laboratory"/>
            <person name="Harder C.B."/>
            <person name="Miyauchi S."/>
            <person name="Viragh M."/>
            <person name="Kuo A."/>
            <person name="Thoen E."/>
            <person name="Andreopoulos B."/>
            <person name="Lu D."/>
            <person name="Skrede I."/>
            <person name="Drula E."/>
            <person name="Henrissat B."/>
            <person name="Morin E."/>
            <person name="Kohler A."/>
            <person name="Barry K."/>
            <person name="LaButti K."/>
            <person name="Morin E."/>
            <person name="Salamov A."/>
            <person name="Lipzen A."/>
            <person name="Mereny Z."/>
            <person name="Hegedus B."/>
            <person name="Baldrian P."/>
            <person name="Stursova M."/>
            <person name="Weitz H."/>
            <person name="Taylor A."/>
            <person name="Grigoriev I.V."/>
            <person name="Nagy L.G."/>
            <person name="Martin F."/>
            <person name="Kauserud H."/>
        </authorList>
    </citation>
    <scope>NUCLEOTIDE SEQUENCE</scope>
    <source>
        <strain evidence="2">CBHHK182m</strain>
    </source>
</reference>
<name>A0AAD7MLG9_9AGAR</name>
<evidence type="ECO:0000313" key="3">
    <source>
        <dbReference type="Proteomes" id="UP001215598"/>
    </source>
</evidence>
<accession>A0AAD7MLG9</accession>
<feature type="compositionally biased region" description="Basic residues" evidence="1">
    <location>
        <begin position="92"/>
        <end position="101"/>
    </location>
</feature>
<organism evidence="2 3">
    <name type="scientific">Mycena metata</name>
    <dbReference type="NCBI Taxonomy" id="1033252"/>
    <lineage>
        <taxon>Eukaryota</taxon>
        <taxon>Fungi</taxon>
        <taxon>Dikarya</taxon>
        <taxon>Basidiomycota</taxon>
        <taxon>Agaricomycotina</taxon>
        <taxon>Agaricomycetes</taxon>
        <taxon>Agaricomycetidae</taxon>
        <taxon>Agaricales</taxon>
        <taxon>Marasmiineae</taxon>
        <taxon>Mycenaceae</taxon>
        <taxon>Mycena</taxon>
    </lineage>
</organism>
<feature type="compositionally biased region" description="Basic residues" evidence="1">
    <location>
        <begin position="56"/>
        <end position="67"/>
    </location>
</feature>
<evidence type="ECO:0000313" key="2">
    <source>
        <dbReference type="EMBL" id="KAJ7722713.1"/>
    </source>
</evidence>
<dbReference type="EMBL" id="JARKIB010000217">
    <property type="protein sequence ID" value="KAJ7722713.1"/>
    <property type="molecule type" value="Genomic_DNA"/>
</dbReference>
<dbReference type="Gene3D" id="3.40.50.1000">
    <property type="entry name" value="HAD superfamily/HAD-like"/>
    <property type="match status" value="1"/>
</dbReference>